<accession>A0ABS1HQQ2</accession>
<keyword evidence="2" id="KW-1185">Reference proteome</keyword>
<organism evidence="1 2">
    <name type="scientific">Carboxylicivirga marina</name>
    <dbReference type="NCBI Taxonomy" id="2800988"/>
    <lineage>
        <taxon>Bacteria</taxon>
        <taxon>Pseudomonadati</taxon>
        <taxon>Bacteroidota</taxon>
        <taxon>Bacteroidia</taxon>
        <taxon>Marinilabiliales</taxon>
        <taxon>Marinilabiliaceae</taxon>
        <taxon>Carboxylicivirga</taxon>
    </lineage>
</organism>
<sequence length="234" mass="27017">MKNIFIAVILITLYGCNSKTKNSDSTKTLGQELTEKNIASENNNLEDKKQKLNVSNSIINPDTSSNFRYNHLTTFEFGYHKSMHLKKIDEVYFNNILKQIDGFSYNYESTLPNYYISQQNSIHGLRMETIALFWDLCYEGIELLIIDKNGKLLNTISLTEWKSTCESSSNTTTEFVNDSTFIQHIEIMEPGGESNFFTELKYKGLINHKGQLDTLEILINKEYEKEITPHNKPL</sequence>
<dbReference type="RefSeq" id="WP_200467193.1">
    <property type="nucleotide sequence ID" value="NZ_JAENRR010000115.1"/>
</dbReference>
<dbReference type="EMBL" id="JAENRR010000115">
    <property type="protein sequence ID" value="MBK3519976.1"/>
    <property type="molecule type" value="Genomic_DNA"/>
</dbReference>
<protein>
    <submittedName>
        <fullName evidence="1">Uncharacterized protein</fullName>
    </submittedName>
</protein>
<reference evidence="1 2" key="1">
    <citation type="submission" date="2021-01" db="EMBL/GenBank/DDBJ databases">
        <title>Carboxyliciviraga sp.nov., isolated from coastal sediments.</title>
        <authorList>
            <person name="Lu D."/>
            <person name="Zhang T."/>
        </authorList>
    </citation>
    <scope>NUCLEOTIDE SEQUENCE [LARGE SCALE GENOMIC DNA]</scope>
    <source>
        <strain evidence="1 2">N1Y132</strain>
    </source>
</reference>
<comment type="caution">
    <text evidence="1">The sequence shown here is derived from an EMBL/GenBank/DDBJ whole genome shotgun (WGS) entry which is preliminary data.</text>
</comment>
<evidence type="ECO:0000313" key="1">
    <source>
        <dbReference type="EMBL" id="MBK3519976.1"/>
    </source>
</evidence>
<dbReference type="Proteomes" id="UP000605676">
    <property type="component" value="Unassembled WGS sequence"/>
</dbReference>
<proteinExistence type="predicted"/>
<name>A0ABS1HQQ2_9BACT</name>
<evidence type="ECO:0000313" key="2">
    <source>
        <dbReference type="Proteomes" id="UP000605676"/>
    </source>
</evidence>
<gene>
    <name evidence="1" type="ORF">JIV24_21760</name>
</gene>
<dbReference type="PROSITE" id="PS51257">
    <property type="entry name" value="PROKAR_LIPOPROTEIN"/>
    <property type="match status" value="1"/>
</dbReference>